<sequence>MTRLSLAEQLAQLEDTAPVDFDPESLNPDGAAEEERGAKDLAAARGHYLDVGPSSLRKLQDSIADPKYDGVRTSRKALLEQEDKLSEDEGEGEENGVSKESANIDDDDESEEEFQGFGVGVEGPWGSEDDDQDEDEDEDTGEEDEDEPETPKSKPALVPSSKRKAGEVEPSGDLTTTLKSAREADRRKGKAVGRQIAFWDGLLNSRIRLQKAVLETNKLPEPVIAREYQEVPECSEALLKLSQEALGLADDLFRLQELLFSADEVKPPSRKRRKLDEDRSVSSAVDDLASSCEASASFEQAYHPQLVQTLTKWSSKIQAVAPSVLLPSNKGTFSKGKQHLKSAVQLVDEALLDHNKLLSRTQLRRTPATRIGNAAAESNEVKEDPELFDDTDFYQKMLRDIIDSRGGGKDSSQDWLTIQKQKKAKKEVDTKASKGRKLRYVIRVCLLDSVFLLVLAYRYHVHEKLQNFMVPVPVVGAWHDEQIDELFSSLLGKGFESSAVDDRMEVEEVTVPSGFRVFG</sequence>
<feature type="compositionally biased region" description="Acidic residues" evidence="3">
    <location>
        <begin position="103"/>
        <end position="114"/>
    </location>
</feature>
<proteinExistence type="inferred from homology"/>
<dbReference type="PANTHER" id="PTHR15565">
    <property type="entry name" value="AATF PROTEIN APOPTOSIS ANTAGONIZING TRANSCRIPTION FACTOR"/>
    <property type="match status" value="1"/>
</dbReference>
<dbReference type="Pfam" id="PF08164">
    <property type="entry name" value="TRAUB"/>
    <property type="match status" value="2"/>
</dbReference>
<dbReference type="GO" id="GO:0000462">
    <property type="term" value="P:maturation of SSU-rRNA from tricistronic rRNA transcript (SSU-rRNA, 5.8S rRNA, LSU-rRNA)"/>
    <property type="evidence" value="ECO:0007669"/>
    <property type="project" value="TreeGrafter"/>
</dbReference>
<dbReference type="InterPro" id="IPR012617">
    <property type="entry name" value="AATF_C"/>
</dbReference>
<feature type="compositionally biased region" description="Basic and acidic residues" evidence="3">
    <location>
        <begin position="58"/>
        <end position="84"/>
    </location>
</feature>
<evidence type="ECO:0000259" key="5">
    <source>
        <dbReference type="Pfam" id="PF13339"/>
    </source>
</evidence>
<protein>
    <recommendedName>
        <fullName evidence="2">Protein BFR2</fullName>
    </recommendedName>
</protein>
<dbReference type="Pfam" id="PF13339">
    <property type="entry name" value="AATF-Che1"/>
    <property type="match status" value="1"/>
</dbReference>
<evidence type="ECO:0000259" key="4">
    <source>
        <dbReference type="Pfam" id="PF08164"/>
    </source>
</evidence>
<accession>A0A4Q2DNZ0</accession>
<evidence type="ECO:0000256" key="2">
    <source>
        <dbReference type="ARBA" id="ARBA00013850"/>
    </source>
</evidence>
<comment type="similarity">
    <text evidence="1">Belongs to the AATF family.</text>
</comment>
<feature type="compositionally biased region" description="Acidic residues" evidence="3">
    <location>
        <begin position="85"/>
        <end position="94"/>
    </location>
</feature>
<dbReference type="Proteomes" id="UP000290288">
    <property type="component" value="Unassembled WGS sequence"/>
</dbReference>
<feature type="domain" description="AATF leucine zipper-containing" evidence="5">
    <location>
        <begin position="185"/>
        <end position="316"/>
    </location>
</feature>
<evidence type="ECO:0000256" key="3">
    <source>
        <dbReference type="SAM" id="MobiDB-lite"/>
    </source>
</evidence>
<feature type="domain" description="Apoptosis-antagonizing transcription factor C-terminal" evidence="4">
    <location>
        <begin position="394"/>
        <end position="442"/>
    </location>
</feature>
<feature type="compositionally biased region" description="Acidic residues" evidence="3">
    <location>
        <begin position="127"/>
        <end position="148"/>
    </location>
</feature>
<dbReference type="PANTHER" id="PTHR15565:SF0">
    <property type="entry name" value="PROTEIN AATF"/>
    <property type="match status" value="1"/>
</dbReference>
<dbReference type="InterPro" id="IPR025160">
    <property type="entry name" value="AATF"/>
</dbReference>
<organism evidence="6 7">
    <name type="scientific">Candolleomyces aberdarensis</name>
    <dbReference type="NCBI Taxonomy" id="2316362"/>
    <lineage>
        <taxon>Eukaryota</taxon>
        <taxon>Fungi</taxon>
        <taxon>Dikarya</taxon>
        <taxon>Basidiomycota</taxon>
        <taxon>Agaricomycotina</taxon>
        <taxon>Agaricomycetes</taxon>
        <taxon>Agaricomycetidae</taxon>
        <taxon>Agaricales</taxon>
        <taxon>Agaricineae</taxon>
        <taxon>Psathyrellaceae</taxon>
        <taxon>Candolleomyces</taxon>
    </lineage>
</organism>
<evidence type="ECO:0000256" key="1">
    <source>
        <dbReference type="ARBA" id="ARBA00008966"/>
    </source>
</evidence>
<reference evidence="6 7" key="1">
    <citation type="submission" date="2019-01" db="EMBL/GenBank/DDBJ databases">
        <title>Draft genome sequence of Psathyrella aberdarensis IHI B618.</title>
        <authorList>
            <person name="Buettner E."/>
            <person name="Kellner H."/>
        </authorList>
    </citation>
    <scope>NUCLEOTIDE SEQUENCE [LARGE SCALE GENOMIC DNA]</scope>
    <source>
        <strain evidence="6 7">IHI B618</strain>
    </source>
</reference>
<dbReference type="AlphaFoldDB" id="A0A4Q2DNZ0"/>
<feature type="region of interest" description="Disordered" evidence="3">
    <location>
        <begin position="13"/>
        <end position="39"/>
    </location>
</feature>
<dbReference type="GO" id="GO:0005730">
    <property type="term" value="C:nucleolus"/>
    <property type="evidence" value="ECO:0007669"/>
    <property type="project" value="TreeGrafter"/>
</dbReference>
<dbReference type="InterPro" id="IPR039223">
    <property type="entry name" value="AATF/Bfr2"/>
</dbReference>
<evidence type="ECO:0000313" key="7">
    <source>
        <dbReference type="Proteomes" id="UP000290288"/>
    </source>
</evidence>
<gene>
    <name evidence="6" type="ORF">EST38_g5185</name>
</gene>
<feature type="region of interest" description="Disordered" evidence="3">
    <location>
        <begin position="51"/>
        <end position="186"/>
    </location>
</feature>
<evidence type="ECO:0000313" key="6">
    <source>
        <dbReference type="EMBL" id="RXW20674.1"/>
    </source>
</evidence>
<feature type="domain" description="Apoptosis-antagonizing transcription factor C-terminal" evidence="4">
    <location>
        <begin position="458"/>
        <end position="491"/>
    </location>
</feature>
<dbReference type="OrthoDB" id="5783963at2759"/>
<dbReference type="EMBL" id="SDEE01000138">
    <property type="protein sequence ID" value="RXW20674.1"/>
    <property type="molecule type" value="Genomic_DNA"/>
</dbReference>
<dbReference type="STRING" id="2316362.A0A4Q2DNZ0"/>
<keyword evidence="7" id="KW-1185">Reference proteome</keyword>
<name>A0A4Q2DNZ0_9AGAR</name>
<comment type="caution">
    <text evidence="6">The sequence shown here is derived from an EMBL/GenBank/DDBJ whole genome shotgun (WGS) entry which is preliminary data.</text>
</comment>